<evidence type="ECO:0000313" key="1">
    <source>
        <dbReference type="EMBL" id="ABA90155.1"/>
    </source>
</evidence>
<gene>
    <name evidence="1" type="ordered locus">Pcar_2920</name>
</gene>
<dbReference type="Proteomes" id="UP000002534">
    <property type="component" value="Chromosome"/>
</dbReference>
<dbReference type="AlphaFoldDB" id="Q3A0F2"/>
<dbReference type="HOGENOM" id="CLU_794209_0_0_7"/>
<reference evidence="1 2" key="2">
    <citation type="journal article" date="2012" name="BMC Genomics">
        <title>The genome of Pelobacter carbinolicus reveals surprising metabolic capabilities and physiological features.</title>
        <authorList>
            <person name="Aklujkar M."/>
            <person name="Haveman S.A."/>
            <person name="Didonato R.Jr."/>
            <person name="Chertkov O."/>
            <person name="Han C.S."/>
            <person name="Land M.L."/>
            <person name="Brown P."/>
            <person name="Lovley D.R."/>
        </authorList>
    </citation>
    <scope>NUCLEOTIDE SEQUENCE [LARGE SCALE GENOMIC DNA]</scope>
    <source>
        <strain evidence="2">DSM 2380 / NBRC 103641 / GraBd1</strain>
    </source>
</reference>
<proteinExistence type="predicted"/>
<reference evidence="2" key="1">
    <citation type="submission" date="2005-10" db="EMBL/GenBank/DDBJ databases">
        <title>Complete sequence of Pelobacter carbinolicus DSM 2380.</title>
        <authorList>
            <person name="Copeland A."/>
            <person name="Lucas S."/>
            <person name="Lapidus A."/>
            <person name="Barry K."/>
            <person name="Detter J.C."/>
            <person name="Glavina T."/>
            <person name="Hammon N."/>
            <person name="Israni S."/>
            <person name="Pitluck S."/>
            <person name="Chertkov O."/>
            <person name="Schmutz J."/>
            <person name="Larimer F."/>
            <person name="Land M."/>
            <person name="Kyrpides N."/>
            <person name="Ivanova N."/>
            <person name="Richardson P."/>
        </authorList>
    </citation>
    <scope>NUCLEOTIDE SEQUENCE [LARGE SCALE GENOMIC DNA]</scope>
    <source>
        <strain evidence="2">DSM 2380 / NBRC 103641 / GraBd1</strain>
    </source>
</reference>
<dbReference type="RefSeq" id="WP_011342707.1">
    <property type="nucleotide sequence ID" value="NC_007498.2"/>
</dbReference>
<organism evidence="1 2">
    <name type="scientific">Syntrophotalea carbinolica (strain DSM 2380 / NBRC 103641 / GraBd1)</name>
    <name type="common">Pelobacter carbinolicus</name>
    <dbReference type="NCBI Taxonomy" id="338963"/>
    <lineage>
        <taxon>Bacteria</taxon>
        <taxon>Pseudomonadati</taxon>
        <taxon>Thermodesulfobacteriota</taxon>
        <taxon>Desulfuromonadia</taxon>
        <taxon>Desulfuromonadales</taxon>
        <taxon>Syntrophotaleaceae</taxon>
        <taxon>Syntrophotalea</taxon>
    </lineage>
</organism>
<accession>Q3A0F2</accession>
<name>Q3A0F2_SYNC1</name>
<dbReference type="STRING" id="338963.Pcar_2920"/>
<dbReference type="KEGG" id="pca:Pcar_2920"/>
<sequence length="349" mass="41149">MLPNSEKIGEELLKMKASGTLPSREEMLEQFQVGGHLPMLLDYFHKVAELFEHMSVQSKRWNHLEKHPFECVIFSHLVRFKRYTIGLTRLSFFHGQGMVHCIDCYYPILKSIFELCVENRLVAAYVHDFGRTLESKEQVARRILTYADYSKKKHNQKFPYLPNFYDTPDNLKPQSIRDFEQKTTSEINRDIGKVAKQLNGRRGKGKPQHWYPTEDARQQKIGEERYFGSMQWRCRDVLGGYVGEVKEREFWRTAYDTIYDLLNRYSHPVLGYDDNLRPEPDRLFDLYHVMGGFISILDQFIIPGLIRDLEIHIEESPEMLQIFNKMEVLKKEVCLDLSVLSLALNLRTD</sequence>
<protein>
    <submittedName>
        <fullName evidence="1">Uncharacterized protein</fullName>
    </submittedName>
</protein>
<evidence type="ECO:0000313" key="2">
    <source>
        <dbReference type="Proteomes" id="UP000002534"/>
    </source>
</evidence>
<keyword evidence="2" id="KW-1185">Reference proteome</keyword>
<dbReference type="EMBL" id="CP000142">
    <property type="protein sequence ID" value="ABA90155.1"/>
    <property type="molecule type" value="Genomic_DNA"/>
</dbReference>